<dbReference type="InterPro" id="IPR025357">
    <property type="entry name" value="DUF4261"/>
</dbReference>
<feature type="domain" description="DUF4261" evidence="2">
    <location>
        <begin position="219"/>
        <end position="296"/>
    </location>
</feature>
<feature type="compositionally biased region" description="Acidic residues" evidence="1">
    <location>
        <begin position="317"/>
        <end position="327"/>
    </location>
</feature>
<dbReference type="RefSeq" id="WP_207396483.1">
    <property type="nucleotide sequence ID" value="NZ_JABRWO010000005.1"/>
</dbReference>
<keyword evidence="4" id="KW-1185">Reference proteome</keyword>
<dbReference type="Pfam" id="PF14080">
    <property type="entry name" value="DUF4261"/>
    <property type="match status" value="1"/>
</dbReference>
<feature type="region of interest" description="Disordered" evidence="1">
    <location>
        <begin position="305"/>
        <end position="327"/>
    </location>
</feature>
<protein>
    <recommendedName>
        <fullName evidence="2">DUF4261 domain-containing protein</fullName>
    </recommendedName>
</protein>
<sequence length="327" mass="36492">MAKGIFTQGVCVLVDRPISIEQIALALSDFDVLGTREDSEEWAMGGPSALVMFDETTGGTVTVDTVDHVWPDDMGDPQKEIMVFGAWSMGHFGPFAYPGGLQRAAQQSWGWREGAEVVERHQAFLRLRTSYVIGKEEDTNCFPEPYDPIAELQFNMKIVEALLGMEGTLCYFNPNGEILLDQDGFRNSLNFSWANELLPLDVWSNVRLFNIDESWALMDTVGNWQLEIPDIEACFVTDDYEVNEVANFLRNASNYLVQSGATINDGETMDGPGDIHWAAIQFENGICDPPRDTLRFVPLDDHDVPEIVQTSGRSAEEDQTDDETSGD</sequence>
<name>A0A7V8V598_9BACT</name>
<reference evidence="3 4" key="1">
    <citation type="submission" date="2020-05" db="EMBL/GenBank/DDBJ databases">
        <title>Bremerella alba sp. nov., a novel planctomycete isolated from the surface of the macroalga Fucus spiralis.</title>
        <authorList>
            <person name="Godinho O."/>
            <person name="Botelho R."/>
            <person name="Albuquerque L."/>
            <person name="Wiegand S."/>
            <person name="Da Costa M.S."/>
            <person name="Lobo-Da-Cunha A."/>
            <person name="Jogler C."/>
            <person name="Lage O.M."/>
        </authorList>
    </citation>
    <scope>NUCLEOTIDE SEQUENCE [LARGE SCALE GENOMIC DNA]</scope>
    <source>
        <strain evidence="3 4">FF15</strain>
    </source>
</reference>
<evidence type="ECO:0000313" key="3">
    <source>
        <dbReference type="EMBL" id="MBA2115031.1"/>
    </source>
</evidence>
<dbReference type="Proteomes" id="UP000551616">
    <property type="component" value="Unassembled WGS sequence"/>
</dbReference>
<evidence type="ECO:0000259" key="2">
    <source>
        <dbReference type="Pfam" id="PF14080"/>
    </source>
</evidence>
<gene>
    <name evidence="3" type="ORF">HOV93_22030</name>
</gene>
<evidence type="ECO:0000313" key="4">
    <source>
        <dbReference type="Proteomes" id="UP000551616"/>
    </source>
</evidence>
<proteinExistence type="predicted"/>
<accession>A0A7V8V598</accession>
<dbReference type="AlphaFoldDB" id="A0A7V8V598"/>
<organism evidence="3 4">
    <name type="scientific">Bremerella alba</name>
    <dbReference type="NCBI Taxonomy" id="980252"/>
    <lineage>
        <taxon>Bacteria</taxon>
        <taxon>Pseudomonadati</taxon>
        <taxon>Planctomycetota</taxon>
        <taxon>Planctomycetia</taxon>
        <taxon>Pirellulales</taxon>
        <taxon>Pirellulaceae</taxon>
        <taxon>Bremerella</taxon>
    </lineage>
</organism>
<evidence type="ECO:0000256" key="1">
    <source>
        <dbReference type="SAM" id="MobiDB-lite"/>
    </source>
</evidence>
<comment type="caution">
    <text evidence="3">The sequence shown here is derived from an EMBL/GenBank/DDBJ whole genome shotgun (WGS) entry which is preliminary data.</text>
</comment>
<dbReference type="EMBL" id="JABRWO010000005">
    <property type="protein sequence ID" value="MBA2115031.1"/>
    <property type="molecule type" value="Genomic_DNA"/>
</dbReference>